<feature type="region of interest" description="Disordered" evidence="1">
    <location>
        <begin position="1"/>
        <end position="22"/>
    </location>
</feature>
<organism evidence="2 3">
    <name type="scientific">Pleurodeles waltl</name>
    <name type="common">Iberian ribbed newt</name>
    <dbReference type="NCBI Taxonomy" id="8319"/>
    <lineage>
        <taxon>Eukaryota</taxon>
        <taxon>Metazoa</taxon>
        <taxon>Chordata</taxon>
        <taxon>Craniata</taxon>
        <taxon>Vertebrata</taxon>
        <taxon>Euteleostomi</taxon>
        <taxon>Amphibia</taxon>
        <taxon>Batrachia</taxon>
        <taxon>Caudata</taxon>
        <taxon>Salamandroidea</taxon>
        <taxon>Salamandridae</taxon>
        <taxon>Pleurodelinae</taxon>
        <taxon>Pleurodeles</taxon>
    </lineage>
</organism>
<name>A0AAV7WL48_PLEWA</name>
<feature type="region of interest" description="Disordered" evidence="1">
    <location>
        <begin position="49"/>
        <end position="75"/>
    </location>
</feature>
<dbReference type="Proteomes" id="UP001066276">
    <property type="component" value="Chromosome 1_1"/>
</dbReference>
<accession>A0AAV7WL48</accession>
<comment type="caution">
    <text evidence="2">The sequence shown here is derived from an EMBL/GenBank/DDBJ whole genome shotgun (WGS) entry which is preliminary data.</text>
</comment>
<evidence type="ECO:0000256" key="1">
    <source>
        <dbReference type="SAM" id="MobiDB-lite"/>
    </source>
</evidence>
<dbReference type="AlphaFoldDB" id="A0AAV7WL48"/>
<evidence type="ECO:0000313" key="2">
    <source>
        <dbReference type="EMBL" id="KAJ1213446.1"/>
    </source>
</evidence>
<protein>
    <submittedName>
        <fullName evidence="2">Uncharacterized protein</fullName>
    </submittedName>
</protein>
<dbReference type="EMBL" id="JANPWB010000001">
    <property type="protein sequence ID" value="KAJ1213446.1"/>
    <property type="molecule type" value="Genomic_DNA"/>
</dbReference>
<feature type="compositionally biased region" description="Acidic residues" evidence="1">
    <location>
        <begin position="8"/>
        <end position="22"/>
    </location>
</feature>
<reference evidence="2" key="1">
    <citation type="journal article" date="2022" name="bioRxiv">
        <title>Sequencing and chromosome-scale assembly of the giantPleurodeles waltlgenome.</title>
        <authorList>
            <person name="Brown T."/>
            <person name="Elewa A."/>
            <person name="Iarovenko S."/>
            <person name="Subramanian E."/>
            <person name="Araus A.J."/>
            <person name="Petzold A."/>
            <person name="Susuki M."/>
            <person name="Suzuki K.-i.T."/>
            <person name="Hayashi T."/>
            <person name="Toyoda A."/>
            <person name="Oliveira C."/>
            <person name="Osipova E."/>
            <person name="Leigh N.D."/>
            <person name="Simon A."/>
            <person name="Yun M.H."/>
        </authorList>
    </citation>
    <scope>NUCLEOTIDE SEQUENCE</scope>
    <source>
        <strain evidence="2">20211129_DDA</strain>
        <tissue evidence="2">Liver</tissue>
    </source>
</reference>
<proteinExistence type="predicted"/>
<sequence length="107" mass="12044">MQSKSEASEDEDPNGEDADEGELVLVMEDNLAVGPDYFKEASQCSLVRNSQGRLRKTKQKIPAMSSDVSRTKPLSPIAYDREEEFHNFEAKKLKELPPKRTFLSLGI</sequence>
<evidence type="ECO:0000313" key="3">
    <source>
        <dbReference type="Proteomes" id="UP001066276"/>
    </source>
</evidence>
<gene>
    <name evidence="2" type="ORF">NDU88_001083</name>
</gene>
<keyword evidence="3" id="KW-1185">Reference proteome</keyword>